<dbReference type="Pfam" id="PF01370">
    <property type="entry name" value="Epimerase"/>
    <property type="match status" value="1"/>
</dbReference>
<feature type="domain" description="NAD-dependent epimerase/dehydratase" evidence="2">
    <location>
        <begin position="106"/>
        <end position="217"/>
    </location>
</feature>
<accession>A0AB72UJ99</accession>
<evidence type="ECO:0000313" key="4">
    <source>
        <dbReference type="Proteomes" id="UP000007127"/>
    </source>
</evidence>
<dbReference type="SUPFAM" id="SSF51735">
    <property type="entry name" value="NAD(P)-binding Rossmann-fold domains"/>
    <property type="match status" value="1"/>
</dbReference>
<dbReference type="Gene3D" id="3.40.50.720">
    <property type="entry name" value="NAD(P)-binding Rossmann-like Domain"/>
    <property type="match status" value="1"/>
</dbReference>
<evidence type="ECO:0000313" key="3">
    <source>
        <dbReference type="EMBL" id="AJD54249.1"/>
    </source>
</evidence>
<evidence type="ECO:0000256" key="1">
    <source>
        <dbReference type="ARBA" id="ARBA00023027"/>
    </source>
</evidence>
<proteinExistence type="predicted"/>
<keyword evidence="1" id="KW-0520">NAD</keyword>
<organism evidence="3 4">
    <name type="scientific">Thalassospira xiamenensis M-5 = DSM 17429</name>
    <dbReference type="NCBI Taxonomy" id="1123366"/>
    <lineage>
        <taxon>Bacteria</taxon>
        <taxon>Pseudomonadati</taxon>
        <taxon>Pseudomonadota</taxon>
        <taxon>Alphaproteobacteria</taxon>
        <taxon>Rhodospirillales</taxon>
        <taxon>Thalassospiraceae</taxon>
        <taxon>Thalassospira</taxon>
    </lineage>
</organism>
<dbReference type="InterPro" id="IPR001509">
    <property type="entry name" value="Epimerase_deHydtase"/>
</dbReference>
<gene>
    <name evidence="3" type="ORF">TH3_20735</name>
</gene>
<dbReference type="PANTHER" id="PTHR43574">
    <property type="entry name" value="EPIMERASE-RELATED"/>
    <property type="match status" value="1"/>
</dbReference>
<dbReference type="KEGG" id="txi:TH3_20735"/>
<dbReference type="EMBL" id="CP004388">
    <property type="protein sequence ID" value="AJD54249.1"/>
    <property type="molecule type" value="Genomic_DNA"/>
</dbReference>
<reference evidence="3 4" key="1">
    <citation type="journal article" date="2012" name="J. Bacteriol.">
        <title>Genome sequence of Thalassospira xiamenensis type strain M-5.</title>
        <authorList>
            <person name="Lai Q."/>
            <person name="Shao Z."/>
        </authorList>
    </citation>
    <scope>NUCLEOTIDE SEQUENCE [LARGE SCALE GENOMIC DNA]</scope>
    <source>
        <strain evidence="3 4">M-5</strain>
    </source>
</reference>
<sequence>MDLIMTEKLFCFGLGFSARLVANQLREEGWEIAGTTRSAEKADKLRAEGIEPHIFSDDKPVADIRDALKDVTHVLISAPPGGNGDPVLAHHASDLAALPGGTWIGYLSTTGVYGDYDGATVTEDDDLMPSGKRGRRRVAAEKAWFDLGQRHDLCVQSFRLAGIYGPGRNALETVRSGRARRVVKPGQVFSRIHVEDIAQTVLASIKRPNAGAAYNVCDDDAAPPQDVIAYACGLLGMDPPPEEDFKTAYLSPMAASFYEDNKRVANDRIKAELGVKLRFPDYKAGLLALHDEILAKINGGGTHAL</sequence>
<evidence type="ECO:0000259" key="2">
    <source>
        <dbReference type="Pfam" id="PF01370"/>
    </source>
</evidence>
<dbReference type="InterPro" id="IPR036291">
    <property type="entry name" value="NAD(P)-bd_dom_sf"/>
</dbReference>
<dbReference type="Proteomes" id="UP000007127">
    <property type="component" value="Chromosome"/>
</dbReference>
<name>A0AB72UJ99_9PROT</name>
<protein>
    <submittedName>
        <fullName evidence="3">NAD-dependent epimerase/dehydratase</fullName>
    </submittedName>
</protein>
<dbReference type="CDD" id="cd05266">
    <property type="entry name" value="SDR_a4"/>
    <property type="match status" value="1"/>
</dbReference>
<dbReference type="AlphaFoldDB" id="A0AB72UJ99"/>